<organism evidence="1 2">
    <name type="scientific">Clostridium perfringens</name>
    <dbReference type="NCBI Taxonomy" id="1502"/>
    <lineage>
        <taxon>Bacteria</taxon>
        <taxon>Bacillati</taxon>
        <taxon>Bacillota</taxon>
        <taxon>Clostridia</taxon>
        <taxon>Eubacteriales</taxon>
        <taxon>Clostridiaceae</taxon>
        <taxon>Clostridium</taxon>
    </lineage>
</organism>
<dbReference type="EMBL" id="CP013615">
    <property type="protein sequence ID" value="AMN30979.1"/>
    <property type="molecule type" value="Genomic_DNA"/>
</dbReference>
<reference evidence="1 2" key="1">
    <citation type="journal article" date="2016" name="PLoS ONE">
        <title>Plasmid Characterization and Chromosome Analysis of Two netF+ Clostridium perfringens Isolates Associated with Foal and Canine Necrotizing Enteritis.</title>
        <authorList>
            <person name="Mehdizadeh Gohari I."/>
            <person name="Kropinski A.M."/>
            <person name="Weese S.J."/>
            <person name="Parreira V.R."/>
            <person name="Whitehead A.E."/>
            <person name="Boerlin P."/>
            <person name="Prescott J.F."/>
        </authorList>
    </citation>
    <scope>NUCLEOTIDE SEQUENCE [LARGE SCALE GENOMIC DNA]</scope>
    <source>
        <strain evidence="1 2">JP838</strain>
        <plasmid evidence="2">Plasmid pJFP838A</plasmid>
    </source>
</reference>
<keyword evidence="1" id="KW-0614">Plasmid</keyword>
<dbReference type="Proteomes" id="UP000070260">
    <property type="component" value="Plasmid pJFP838A"/>
</dbReference>
<geneLocation type="plasmid" evidence="1 2">
    <name>pJFP838A</name>
</geneLocation>
<dbReference type="RefSeq" id="WP_061429587.1">
    <property type="nucleotide sequence ID" value="NZ_CATNZX010000001.1"/>
</dbReference>
<evidence type="ECO:0000313" key="1">
    <source>
        <dbReference type="EMBL" id="AMN30979.1"/>
    </source>
</evidence>
<name>A0A140GR20_CLOPF</name>
<sequence length="223" mass="26149">MEKNKVLNKKGKDILRCKSDYDFLSSSSKELFIKGLRKEGFFKQISSKDFLEKDYDELKEFLLKNKSFIKDREEMNNDIIDKYISEFNKRDGILVDKSLIKKESVISITKRIGLSKLDFDKFSIYSSDFVKTYLDSIIKYKIKEKVDSKKTILGIKLLKSIGEVYNSEKFKNLYNFDVKISVPTYAILNLINSGGIDKFNKILDKYISDIEECHKELIDYIKN</sequence>
<dbReference type="PATRIC" id="fig|1502.177.peg.3269"/>
<accession>A0A140GR20</accession>
<evidence type="ECO:0000313" key="2">
    <source>
        <dbReference type="Proteomes" id="UP000070260"/>
    </source>
</evidence>
<protein>
    <submittedName>
        <fullName evidence="1">Uncharacterized protein</fullName>
    </submittedName>
</protein>
<gene>
    <name evidence="1" type="ORF">JFP838_pA0063</name>
</gene>
<proteinExistence type="predicted"/>
<dbReference type="AlphaFoldDB" id="A0A140GR20"/>